<feature type="domain" description="Peptidase M12A" evidence="2">
    <location>
        <begin position="43"/>
        <end position="224"/>
    </location>
</feature>
<comment type="caution">
    <text evidence="3">The sequence shown here is derived from an EMBL/GenBank/DDBJ whole genome shotgun (WGS) entry which is preliminary data.</text>
</comment>
<dbReference type="AlphaFoldDB" id="A0A1D1VUW9"/>
<protein>
    <recommendedName>
        <fullName evidence="2">Peptidase M12A domain-containing protein</fullName>
    </recommendedName>
</protein>
<evidence type="ECO:0000256" key="1">
    <source>
        <dbReference type="SAM" id="SignalP"/>
    </source>
</evidence>
<dbReference type="EMBL" id="BDGG01000011">
    <property type="protein sequence ID" value="GAV04831.1"/>
    <property type="molecule type" value="Genomic_DNA"/>
</dbReference>
<dbReference type="InterPro" id="IPR001506">
    <property type="entry name" value="Peptidase_M12A"/>
</dbReference>
<sequence>MERSNHDRWCSDKIHFLALVILSVLPTLVKGAVLGSDQRFTLWPNPSRIPYQLQANHFNNQDISTLNAAMNQISSDTGGCIRFQPFSNATDRNRLIRNNGFGQVAVIFGSKSYPGAVTDVGEQSRAGALPGACLDTQRDTMRILMNLLGIRNEHNRQDRNNFLLFQSAVPNMLVAPSLQKYNLFAAYANNSIATIASTFDYKSVTLVSGEQFAKSRNRPVFIPAYAASGSVLFNPPTSFSKHLYCPPLISSSSLPSPVVIGDVTISNAPGVNFRFQLIPSVSYLSVISSTGTILGTVLPAARILLTQIPSRGFVNGQFTLIAMAGALQGSTILTITINCLPNFVSSTGGPPLFTPPSPIFQPVTYLTPPGNNRNPGIFVNCKDSNDILGAATYLPSPLGFVTAVDPEGGRISYYINAPFADVSFDRAYSVTSDGVIVIATNNNPNAVLGIQGQFPYQGTLGAVEENVYVAAVDSAGGISILHYKVFTQCAPPA</sequence>
<proteinExistence type="predicted"/>
<dbReference type="GO" id="GO:0006508">
    <property type="term" value="P:proteolysis"/>
    <property type="evidence" value="ECO:0007669"/>
    <property type="project" value="InterPro"/>
</dbReference>
<feature type="chain" id="PRO_5008898879" description="Peptidase M12A domain-containing protein" evidence="1">
    <location>
        <begin position="32"/>
        <end position="493"/>
    </location>
</feature>
<gene>
    <name evidence="3" type="primary">RvY_15051-1</name>
    <name evidence="3" type="synonym">RvY_15051.1</name>
    <name evidence="3" type="ORF">RvY_15051</name>
</gene>
<feature type="signal peptide" evidence="1">
    <location>
        <begin position="1"/>
        <end position="31"/>
    </location>
</feature>
<name>A0A1D1VUW9_RAMVA</name>
<accession>A0A1D1VUW9</accession>
<dbReference type="Pfam" id="PF01400">
    <property type="entry name" value="Astacin"/>
    <property type="match status" value="1"/>
</dbReference>
<evidence type="ECO:0000259" key="2">
    <source>
        <dbReference type="Pfam" id="PF01400"/>
    </source>
</evidence>
<dbReference type="Gene3D" id="3.40.390.10">
    <property type="entry name" value="Collagenase (Catalytic Domain)"/>
    <property type="match status" value="1"/>
</dbReference>
<dbReference type="SUPFAM" id="SSF55486">
    <property type="entry name" value="Metalloproteases ('zincins'), catalytic domain"/>
    <property type="match status" value="1"/>
</dbReference>
<dbReference type="Proteomes" id="UP000186922">
    <property type="component" value="Unassembled WGS sequence"/>
</dbReference>
<reference evidence="3 4" key="1">
    <citation type="journal article" date="2016" name="Nat. Commun.">
        <title>Extremotolerant tardigrade genome and improved radiotolerance of human cultured cells by tardigrade-unique protein.</title>
        <authorList>
            <person name="Hashimoto T."/>
            <person name="Horikawa D.D."/>
            <person name="Saito Y."/>
            <person name="Kuwahara H."/>
            <person name="Kozuka-Hata H."/>
            <person name="Shin-I T."/>
            <person name="Minakuchi Y."/>
            <person name="Ohishi K."/>
            <person name="Motoyama A."/>
            <person name="Aizu T."/>
            <person name="Enomoto A."/>
            <person name="Kondo K."/>
            <person name="Tanaka S."/>
            <person name="Hara Y."/>
            <person name="Koshikawa S."/>
            <person name="Sagara H."/>
            <person name="Miura T."/>
            <person name="Yokobori S."/>
            <person name="Miyagawa K."/>
            <person name="Suzuki Y."/>
            <person name="Kubo T."/>
            <person name="Oyama M."/>
            <person name="Kohara Y."/>
            <person name="Fujiyama A."/>
            <person name="Arakawa K."/>
            <person name="Katayama T."/>
            <person name="Toyoda A."/>
            <person name="Kunieda T."/>
        </authorList>
    </citation>
    <scope>NUCLEOTIDE SEQUENCE [LARGE SCALE GENOMIC DNA]</scope>
    <source>
        <strain evidence="3 4">YOKOZUNA-1</strain>
    </source>
</reference>
<dbReference type="InterPro" id="IPR024079">
    <property type="entry name" value="MetalloPept_cat_dom_sf"/>
</dbReference>
<keyword evidence="4" id="KW-1185">Reference proteome</keyword>
<organism evidence="3 4">
    <name type="scientific">Ramazzottius varieornatus</name>
    <name type="common">Water bear</name>
    <name type="synonym">Tardigrade</name>
    <dbReference type="NCBI Taxonomy" id="947166"/>
    <lineage>
        <taxon>Eukaryota</taxon>
        <taxon>Metazoa</taxon>
        <taxon>Ecdysozoa</taxon>
        <taxon>Tardigrada</taxon>
        <taxon>Eutardigrada</taxon>
        <taxon>Parachela</taxon>
        <taxon>Hypsibioidea</taxon>
        <taxon>Ramazzottiidae</taxon>
        <taxon>Ramazzottius</taxon>
    </lineage>
</organism>
<dbReference type="GO" id="GO:0004222">
    <property type="term" value="F:metalloendopeptidase activity"/>
    <property type="evidence" value="ECO:0007669"/>
    <property type="project" value="InterPro"/>
</dbReference>
<evidence type="ECO:0000313" key="3">
    <source>
        <dbReference type="EMBL" id="GAV04831.1"/>
    </source>
</evidence>
<dbReference type="OrthoDB" id="10060442at2759"/>
<evidence type="ECO:0000313" key="4">
    <source>
        <dbReference type="Proteomes" id="UP000186922"/>
    </source>
</evidence>
<keyword evidence="1" id="KW-0732">Signal</keyword>